<evidence type="ECO:0000256" key="1">
    <source>
        <dbReference type="SAM" id="MobiDB-lite"/>
    </source>
</evidence>
<dbReference type="OMA" id="AHIGVEY"/>
<feature type="region of interest" description="Disordered" evidence="1">
    <location>
        <begin position="186"/>
        <end position="207"/>
    </location>
</feature>
<dbReference type="PaxDb" id="35128-Thaps6323"/>
<dbReference type="HOGENOM" id="CLU_1158320_0_0_1"/>
<dbReference type="Proteomes" id="UP000001449">
    <property type="component" value="Chromosome 6"/>
</dbReference>
<feature type="compositionally biased region" description="Low complexity" evidence="1">
    <location>
        <begin position="42"/>
        <end position="54"/>
    </location>
</feature>
<dbReference type="STRING" id="35128.B8C675"/>
<gene>
    <name evidence="2" type="ORF">THAPSDRAFT_6323</name>
</gene>
<dbReference type="InParanoid" id="B8C675"/>
<dbReference type="RefSeq" id="XP_002291525.1">
    <property type="nucleotide sequence ID" value="XM_002291489.1"/>
</dbReference>
<feature type="compositionally biased region" description="Basic and acidic residues" evidence="1">
    <location>
        <begin position="186"/>
        <end position="204"/>
    </location>
</feature>
<protein>
    <submittedName>
        <fullName evidence="2">Uncharacterized protein</fullName>
    </submittedName>
</protein>
<accession>B8C675</accession>
<feature type="region of interest" description="Disordered" evidence="1">
    <location>
        <begin position="1"/>
        <end position="74"/>
    </location>
</feature>
<evidence type="ECO:0000313" key="2">
    <source>
        <dbReference type="EMBL" id="EED91632.1"/>
    </source>
</evidence>
<dbReference type="KEGG" id="tps:THAPSDRAFT_6323"/>
<keyword evidence="3" id="KW-1185">Reference proteome</keyword>
<dbReference type="AlphaFoldDB" id="B8C675"/>
<dbReference type="GeneID" id="7442411"/>
<dbReference type="eggNOG" id="ENOG502RRBZ">
    <property type="taxonomic scope" value="Eukaryota"/>
</dbReference>
<name>B8C675_THAPS</name>
<proteinExistence type="predicted"/>
<organism evidence="2 3">
    <name type="scientific">Thalassiosira pseudonana</name>
    <name type="common">Marine diatom</name>
    <name type="synonym">Cyclotella nana</name>
    <dbReference type="NCBI Taxonomy" id="35128"/>
    <lineage>
        <taxon>Eukaryota</taxon>
        <taxon>Sar</taxon>
        <taxon>Stramenopiles</taxon>
        <taxon>Ochrophyta</taxon>
        <taxon>Bacillariophyta</taxon>
        <taxon>Coscinodiscophyceae</taxon>
        <taxon>Thalassiosirophycidae</taxon>
        <taxon>Thalassiosirales</taxon>
        <taxon>Thalassiosiraceae</taxon>
        <taxon>Thalassiosira</taxon>
    </lineage>
</organism>
<evidence type="ECO:0000313" key="3">
    <source>
        <dbReference type="Proteomes" id="UP000001449"/>
    </source>
</evidence>
<sequence length="220" mass="23671">MGRGKLKFKGEKKAHKKSGSKKSSVGGESQHAADEGVVGVESATPTAASASAAAGLGDKTDDAPLPSPKIVSGQGLISTSGTVVSGHGTAFKTELRTGDAIIATTPKGEEMRVVKMVLSQISISISSAFTSDLKTPTQFNFINKPRDEARERLAKRQKALAEKEEVEQRAMGTYGKKGEIVYREKTEHGGYRIRKEQTDRDLSRSDLLSVRAQKKSDRYC</sequence>
<feature type="compositionally biased region" description="Basic residues" evidence="1">
    <location>
        <begin position="1"/>
        <end position="20"/>
    </location>
</feature>
<reference evidence="2 3" key="1">
    <citation type="journal article" date="2004" name="Science">
        <title>The genome of the diatom Thalassiosira pseudonana: ecology, evolution, and metabolism.</title>
        <authorList>
            <person name="Armbrust E.V."/>
            <person name="Berges J.A."/>
            <person name="Bowler C."/>
            <person name="Green B.R."/>
            <person name="Martinez D."/>
            <person name="Putnam N.H."/>
            <person name="Zhou S."/>
            <person name="Allen A.E."/>
            <person name="Apt K.E."/>
            <person name="Bechner M."/>
            <person name="Brzezinski M.A."/>
            <person name="Chaal B.K."/>
            <person name="Chiovitti A."/>
            <person name="Davis A.K."/>
            <person name="Demarest M.S."/>
            <person name="Detter J.C."/>
            <person name="Glavina T."/>
            <person name="Goodstein D."/>
            <person name="Hadi M.Z."/>
            <person name="Hellsten U."/>
            <person name="Hildebrand M."/>
            <person name="Jenkins B.D."/>
            <person name="Jurka J."/>
            <person name="Kapitonov V.V."/>
            <person name="Kroger N."/>
            <person name="Lau W.W."/>
            <person name="Lane T.W."/>
            <person name="Larimer F.W."/>
            <person name="Lippmeier J.C."/>
            <person name="Lucas S."/>
            <person name="Medina M."/>
            <person name="Montsant A."/>
            <person name="Obornik M."/>
            <person name="Parker M.S."/>
            <person name="Palenik B."/>
            <person name="Pazour G.J."/>
            <person name="Richardson P.M."/>
            <person name="Rynearson T.A."/>
            <person name="Saito M.A."/>
            <person name="Schwartz D.C."/>
            <person name="Thamatrakoln K."/>
            <person name="Valentin K."/>
            <person name="Vardi A."/>
            <person name="Wilkerson F.P."/>
            <person name="Rokhsar D.S."/>
        </authorList>
    </citation>
    <scope>NUCLEOTIDE SEQUENCE [LARGE SCALE GENOMIC DNA]</scope>
    <source>
        <strain evidence="2 3">CCMP1335</strain>
    </source>
</reference>
<reference evidence="2 3" key="2">
    <citation type="journal article" date="2008" name="Nature">
        <title>The Phaeodactylum genome reveals the evolutionary history of diatom genomes.</title>
        <authorList>
            <person name="Bowler C."/>
            <person name="Allen A.E."/>
            <person name="Badger J.H."/>
            <person name="Grimwood J."/>
            <person name="Jabbari K."/>
            <person name="Kuo A."/>
            <person name="Maheswari U."/>
            <person name="Martens C."/>
            <person name="Maumus F."/>
            <person name="Otillar R.P."/>
            <person name="Rayko E."/>
            <person name="Salamov A."/>
            <person name="Vandepoele K."/>
            <person name="Beszteri B."/>
            <person name="Gruber A."/>
            <person name="Heijde M."/>
            <person name="Katinka M."/>
            <person name="Mock T."/>
            <person name="Valentin K."/>
            <person name="Verret F."/>
            <person name="Berges J.A."/>
            <person name="Brownlee C."/>
            <person name="Cadoret J.P."/>
            <person name="Chiovitti A."/>
            <person name="Choi C.J."/>
            <person name="Coesel S."/>
            <person name="De Martino A."/>
            <person name="Detter J.C."/>
            <person name="Durkin C."/>
            <person name="Falciatore A."/>
            <person name="Fournet J."/>
            <person name="Haruta M."/>
            <person name="Huysman M.J."/>
            <person name="Jenkins B.D."/>
            <person name="Jiroutova K."/>
            <person name="Jorgensen R.E."/>
            <person name="Joubert Y."/>
            <person name="Kaplan A."/>
            <person name="Kroger N."/>
            <person name="Kroth P.G."/>
            <person name="La Roche J."/>
            <person name="Lindquist E."/>
            <person name="Lommer M."/>
            <person name="Martin-Jezequel V."/>
            <person name="Lopez P.J."/>
            <person name="Lucas S."/>
            <person name="Mangogna M."/>
            <person name="McGinnis K."/>
            <person name="Medlin L.K."/>
            <person name="Montsant A."/>
            <person name="Oudot-Le Secq M.P."/>
            <person name="Napoli C."/>
            <person name="Obornik M."/>
            <person name="Parker M.S."/>
            <person name="Petit J.L."/>
            <person name="Porcel B.M."/>
            <person name="Poulsen N."/>
            <person name="Robison M."/>
            <person name="Rychlewski L."/>
            <person name="Rynearson T.A."/>
            <person name="Schmutz J."/>
            <person name="Shapiro H."/>
            <person name="Siaut M."/>
            <person name="Stanley M."/>
            <person name="Sussman M.R."/>
            <person name="Taylor A.R."/>
            <person name="Vardi A."/>
            <person name="von Dassow P."/>
            <person name="Vyverman W."/>
            <person name="Willis A."/>
            <person name="Wyrwicz L.S."/>
            <person name="Rokhsar D.S."/>
            <person name="Weissenbach J."/>
            <person name="Armbrust E.V."/>
            <person name="Green B.R."/>
            <person name="Van de Peer Y."/>
            <person name="Grigoriev I.V."/>
        </authorList>
    </citation>
    <scope>NUCLEOTIDE SEQUENCE [LARGE SCALE GENOMIC DNA]</scope>
    <source>
        <strain evidence="2 3">CCMP1335</strain>
    </source>
</reference>
<dbReference type="EMBL" id="CM000643">
    <property type="protein sequence ID" value="EED91632.1"/>
    <property type="molecule type" value="Genomic_DNA"/>
</dbReference>